<dbReference type="InterPro" id="IPR024078">
    <property type="entry name" value="LmbE-like_dom_sf"/>
</dbReference>
<dbReference type="InterPro" id="IPR003737">
    <property type="entry name" value="GlcNAc_PI_deacetylase-related"/>
</dbReference>
<evidence type="ECO:0000256" key="1">
    <source>
        <dbReference type="ARBA" id="ARBA00022833"/>
    </source>
</evidence>
<name>A0A4R4WQG3_9ACTN</name>
<organism evidence="2 3">
    <name type="scientific">Kribbella turkmenica</name>
    <dbReference type="NCBI Taxonomy" id="2530375"/>
    <lineage>
        <taxon>Bacteria</taxon>
        <taxon>Bacillati</taxon>
        <taxon>Actinomycetota</taxon>
        <taxon>Actinomycetes</taxon>
        <taxon>Propionibacteriales</taxon>
        <taxon>Kribbellaceae</taxon>
        <taxon>Kribbella</taxon>
    </lineage>
</organism>
<dbReference type="PANTHER" id="PTHR12993">
    <property type="entry name" value="N-ACETYLGLUCOSAMINYL-PHOSPHATIDYLINOSITOL DE-N-ACETYLASE-RELATED"/>
    <property type="match status" value="1"/>
</dbReference>
<dbReference type="Gene3D" id="3.40.50.10320">
    <property type="entry name" value="LmbE-like"/>
    <property type="match status" value="1"/>
</dbReference>
<keyword evidence="1" id="KW-0862">Zinc</keyword>
<accession>A0A4R4WQG3</accession>
<dbReference type="GO" id="GO:0016811">
    <property type="term" value="F:hydrolase activity, acting on carbon-nitrogen (but not peptide) bonds, in linear amides"/>
    <property type="evidence" value="ECO:0007669"/>
    <property type="project" value="TreeGrafter"/>
</dbReference>
<proteinExistence type="predicted"/>
<dbReference type="EMBL" id="SMKR01000123">
    <property type="protein sequence ID" value="TDD18995.1"/>
    <property type="molecule type" value="Genomic_DNA"/>
</dbReference>
<dbReference type="OrthoDB" id="116799at2"/>
<dbReference type="GO" id="GO:0016137">
    <property type="term" value="P:glycoside metabolic process"/>
    <property type="evidence" value="ECO:0007669"/>
    <property type="project" value="UniProtKB-ARBA"/>
</dbReference>
<dbReference type="PANTHER" id="PTHR12993:SF11">
    <property type="entry name" value="N-ACETYLGLUCOSAMINYL-PHOSPHATIDYLINOSITOL DE-N-ACETYLASE"/>
    <property type="match status" value="1"/>
</dbReference>
<comment type="caution">
    <text evidence="2">The sequence shown here is derived from an EMBL/GenBank/DDBJ whole genome shotgun (WGS) entry which is preliminary data.</text>
</comment>
<dbReference type="Pfam" id="PF02585">
    <property type="entry name" value="PIG-L"/>
    <property type="match status" value="1"/>
</dbReference>
<evidence type="ECO:0000313" key="3">
    <source>
        <dbReference type="Proteomes" id="UP000295172"/>
    </source>
</evidence>
<dbReference type="Proteomes" id="UP000295172">
    <property type="component" value="Unassembled WGS sequence"/>
</dbReference>
<sequence>MTETTFVVGEDLGTVLGVWAHPDDEAYLSAGTMAALRDAGHRVVVATATYGEQGTEDPDSLPPDRLAAIREDEMQTSLAVAGVQEHHWLGYRDGECGSAEGGVAAVARLIDEVRPDTILTFGPDGMTGHADHRAVCAWTTEAWRAAGGQARLLYATLTPGFHEEWGALNDRLGLWLYGDPPVTPEGELALYVTLDGADLDRKIKAVLAHVSQTSGLAAEVGAETFRRWWRAEAFVAADRTP</sequence>
<evidence type="ECO:0000313" key="2">
    <source>
        <dbReference type="EMBL" id="TDD18995.1"/>
    </source>
</evidence>
<dbReference type="SUPFAM" id="SSF102588">
    <property type="entry name" value="LmbE-like"/>
    <property type="match status" value="1"/>
</dbReference>
<dbReference type="AlphaFoldDB" id="A0A4R4WQG3"/>
<protein>
    <submittedName>
        <fullName evidence="2">PIG-L family deacetylase</fullName>
    </submittedName>
</protein>
<reference evidence="2 3" key="1">
    <citation type="submission" date="2019-02" db="EMBL/GenBank/DDBJ databases">
        <title>Draft genome sequences of novel Actinobacteria.</title>
        <authorList>
            <person name="Sahin N."/>
            <person name="Ay H."/>
            <person name="Saygin H."/>
        </authorList>
    </citation>
    <scope>NUCLEOTIDE SEQUENCE [LARGE SCALE GENOMIC DNA]</scope>
    <source>
        <strain evidence="2 3">16K104</strain>
    </source>
</reference>
<gene>
    <name evidence="2" type="ORF">E1218_24960</name>
</gene>
<keyword evidence="3" id="KW-1185">Reference proteome</keyword>
<dbReference type="RefSeq" id="WP_132324216.1">
    <property type="nucleotide sequence ID" value="NZ_SMKR01000123.1"/>
</dbReference>